<feature type="compositionally biased region" description="Acidic residues" evidence="1">
    <location>
        <begin position="40"/>
        <end position="52"/>
    </location>
</feature>
<evidence type="ECO:0000313" key="3">
    <source>
        <dbReference type="WBParaSite" id="Hba_04263"/>
    </source>
</evidence>
<dbReference type="AlphaFoldDB" id="A0A1I7WGZ1"/>
<keyword evidence="2" id="KW-1185">Reference proteome</keyword>
<sequence>MELRLKKYNINQNKQGREHIRSETQIKQDTITTNWGNSENGDDYSTSDEESDSSIRGITTRITEEKRIKSHRNEDLPPTNQAQYTIGECVNTDQAINDVWNTDELIMLVTALIKHNNDRNRASSPRLKFPYIQWGQR</sequence>
<evidence type="ECO:0000313" key="2">
    <source>
        <dbReference type="Proteomes" id="UP000095283"/>
    </source>
</evidence>
<accession>A0A1I7WGZ1</accession>
<protein>
    <submittedName>
        <fullName evidence="3">Uncharacterized protein</fullName>
    </submittedName>
</protein>
<dbReference type="WBParaSite" id="Hba_04263">
    <property type="protein sequence ID" value="Hba_04263"/>
    <property type="gene ID" value="Hba_04263"/>
</dbReference>
<organism evidence="2 3">
    <name type="scientific">Heterorhabditis bacteriophora</name>
    <name type="common">Entomopathogenic nematode worm</name>
    <dbReference type="NCBI Taxonomy" id="37862"/>
    <lineage>
        <taxon>Eukaryota</taxon>
        <taxon>Metazoa</taxon>
        <taxon>Ecdysozoa</taxon>
        <taxon>Nematoda</taxon>
        <taxon>Chromadorea</taxon>
        <taxon>Rhabditida</taxon>
        <taxon>Rhabditina</taxon>
        <taxon>Rhabditomorpha</taxon>
        <taxon>Strongyloidea</taxon>
        <taxon>Heterorhabditidae</taxon>
        <taxon>Heterorhabditis</taxon>
    </lineage>
</organism>
<feature type="compositionally biased region" description="Polar residues" evidence="1">
    <location>
        <begin position="27"/>
        <end position="39"/>
    </location>
</feature>
<name>A0A1I7WGZ1_HETBA</name>
<reference evidence="3" key="1">
    <citation type="submission" date="2016-11" db="UniProtKB">
        <authorList>
            <consortium name="WormBaseParasite"/>
        </authorList>
    </citation>
    <scope>IDENTIFICATION</scope>
</reference>
<feature type="region of interest" description="Disordered" evidence="1">
    <location>
        <begin position="25"/>
        <end position="61"/>
    </location>
</feature>
<proteinExistence type="predicted"/>
<evidence type="ECO:0000256" key="1">
    <source>
        <dbReference type="SAM" id="MobiDB-lite"/>
    </source>
</evidence>
<dbReference type="Proteomes" id="UP000095283">
    <property type="component" value="Unplaced"/>
</dbReference>